<reference evidence="3 4" key="1">
    <citation type="submission" date="2019-01" db="EMBL/GenBank/DDBJ databases">
        <title>Nuclear Genome Assembly of the Microalgal Biofuel strain Nannochloropsis salina CCMP1776.</title>
        <authorList>
            <person name="Hovde B."/>
        </authorList>
    </citation>
    <scope>NUCLEOTIDE SEQUENCE [LARGE SCALE GENOMIC DNA]</scope>
    <source>
        <strain evidence="3 4">CCMP1776</strain>
    </source>
</reference>
<feature type="transmembrane region" description="Helical" evidence="2">
    <location>
        <begin position="168"/>
        <end position="185"/>
    </location>
</feature>
<accession>A0A4D9D8Y2</accession>
<keyword evidence="2" id="KW-1133">Transmembrane helix</keyword>
<dbReference type="PANTHER" id="PTHR31134">
    <property type="entry name" value="TRANSMEMBRANE PROTEIN 128"/>
    <property type="match status" value="1"/>
</dbReference>
<evidence type="ECO:0000256" key="1">
    <source>
        <dbReference type="SAM" id="MobiDB-lite"/>
    </source>
</evidence>
<evidence type="ECO:0000256" key="2">
    <source>
        <dbReference type="SAM" id="Phobius"/>
    </source>
</evidence>
<gene>
    <name evidence="3" type="ORF">NSK_003483</name>
</gene>
<dbReference type="Pfam" id="PF20479">
    <property type="entry name" value="TMEM128"/>
    <property type="match status" value="1"/>
</dbReference>
<organism evidence="3 4">
    <name type="scientific">Nannochloropsis salina CCMP1776</name>
    <dbReference type="NCBI Taxonomy" id="1027361"/>
    <lineage>
        <taxon>Eukaryota</taxon>
        <taxon>Sar</taxon>
        <taxon>Stramenopiles</taxon>
        <taxon>Ochrophyta</taxon>
        <taxon>Eustigmatophyceae</taxon>
        <taxon>Eustigmatales</taxon>
        <taxon>Monodopsidaceae</taxon>
        <taxon>Microchloropsis</taxon>
        <taxon>Microchloropsis salina</taxon>
    </lineage>
</organism>
<proteinExistence type="predicted"/>
<feature type="region of interest" description="Disordered" evidence="1">
    <location>
        <begin position="1"/>
        <end position="32"/>
    </location>
</feature>
<protein>
    <submittedName>
        <fullName evidence="3">Uncharacterized protein</fullName>
    </submittedName>
</protein>
<comment type="caution">
    <text evidence="3">The sequence shown here is derived from an EMBL/GenBank/DDBJ whole genome shotgun (WGS) entry which is preliminary data.</text>
</comment>
<dbReference type="PANTHER" id="PTHR31134:SF1">
    <property type="entry name" value="TRANSMEMBRANE PROTEIN 128"/>
    <property type="match status" value="1"/>
</dbReference>
<evidence type="ECO:0000313" key="3">
    <source>
        <dbReference type="EMBL" id="TFJ85059.1"/>
    </source>
</evidence>
<feature type="transmembrane region" description="Helical" evidence="2">
    <location>
        <begin position="79"/>
        <end position="98"/>
    </location>
</feature>
<dbReference type="EMBL" id="SDOX01000016">
    <property type="protein sequence ID" value="TFJ85059.1"/>
    <property type="molecule type" value="Genomic_DNA"/>
</dbReference>
<dbReference type="AlphaFoldDB" id="A0A4D9D8Y2"/>
<dbReference type="OrthoDB" id="58903at2759"/>
<dbReference type="Proteomes" id="UP000355283">
    <property type="component" value="Unassembled WGS sequence"/>
</dbReference>
<sequence length="186" mass="20741">MSAGVEAARRRSREDRTTSQQEEQRPLQGESTVQELDYELDSPLRRNFKALLVLSVSVYGLKEAKFVENLLWNKKVGSAALAVSVAASSIFALLWGYLDVYVGAVLGKQVDYPEARRVTHALLVSLLVTLVSLTIAVWPIYQATALVLVCMLSYGVLFQVVILVPASVYNPLFFALYAGFVYFWTR</sequence>
<name>A0A4D9D8Y2_9STRA</name>
<evidence type="ECO:0000313" key="4">
    <source>
        <dbReference type="Proteomes" id="UP000355283"/>
    </source>
</evidence>
<feature type="transmembrane region" description="Helical" evidence="2">
    <location>
        <begin position="145"/>
        <end position="162"/>
    </location>
</feature>
<keyword evidence="2" id="KW-0812">Transmembrane</keyword>
<dbReference type="InterPro" id="IPR033579">
    <property type="entry name" value="TMEM128"/>
</dbReference>
<feature type="transmembrane region" description="Helical" evidence="2">
    <location>
        <begin position="118"/>
        <end position="138"/>
    </location>
</feature>
<dbReference type="SUPFAM" id="SSF103473">
    <property type="entry name" value="MFS general substrate transporter"/>
    <property type="match status" value="1"/>
</dbReference>
<keyword evidence="4" id="KW-1185">Reference proteome</keyword>
<keyword evidence="2" id="KW-0472">Membrane</keyword>
<feature type="compositionally biased region" description="Basic and acidic residues" evidence="1">
    <location>
        <begin position="7"/>
        <end position="25"/>
    </location>
</feature>
<dbReference type="InterPro" id="IPR036259">
    <property type="entry name" value="MFS_trans_sf"/>
</dbReference>